<dbReference type="GO" id="GO:0005783">
    <property type="term" value="C:endoplasmic reticulum"/>
    <property type="evidence" value="ECO:0007669"/>
    <property type="project" value="TreeGrafter"/>
</dbReference>
<dbReference type="PANTHER" id="PTHR12393">
    <property type="entry name" value="SPHINGOMYELIN PHOSPHODIESTERASE RELATED"/>
    <property type="match status" value="1"/>
</dbReference>
<protein>
    <recommendedName>
        <fullName evidence="3">Ankyrin repeat domain-containing protein</fullName>
    </recommendedName>
</protein>
<dbReference type="AlphaFoldDB" id="A0AAD3DR62"/>
<dbReference type="InterPro" id="IPR036770">
    <property type="entry name" value="Ankyrin_rpt-contain_sf"/>
</dbReference>
<evidence type="ECO:0008006" key="3">
    <source>
        <dbReference type="Google" id="ProtNLM"/>
    </source>
</evidence>
<dbReference type="Proteomes" id="UP001054857">
    <property type="component" value="Unassembled WGS sequence"/>
</dbReference>
<dbReference type="GO" id="GO:0004620">
    <property type="term" value="F:phospholipase activity"/>
    <property type="evidence" value="ECO:0007669"/>
    <property type="project" value="TreeGrafter"/>
</dbReference>
<comment type="caution">
    <text evidence="1">The sequence shown here is derived from an EMBL/GenBank/DDBJ whole genome shotgun (WGS) entry which is preliminary data.</text>
</comment>
<dbReference type="PANTHER" id="PTHR12393:SF6">
    <property type="entry name" value="SPHINGOMYELIN PHOSPHODIESTERASE 2"/>
    <property type="match status" value="1"/>
</dbReference>
<dbReference type="GO" id="GO:0046513">
    <property type="term" value="P:ceramide biosynthetic process"/>
    <property type="evidence" value="ECO:0007669"/>
    <property type="project" value="TreeGrafter"/>
</dbReference>
<organism evidence="1 2">
    <name type="scientific">Astrephomene gubernaculifera</name>
    <dbReference type="NCBI Taxonomy" id="47775"/>
    <lineage>
        <taxon>Eukaryota</taxon>
        <taxon>Viridiplantae</taxon>
        <taxon>Chlorophyta</taxon>
        <taxon>core chlorophytes</taxon>
        <taxon>Chlorophyceae</taxon>
        <taxon>CS clade</taxon>
        <taxon>Chlamydomonadales</taxon>
        <taxon>Astrephomenaceae</taxon>
        <taxon>Astrephomene</taxon>
    </lineage>
</organism>
<dbReference type="SUPFAM" id="SSF48403">
    <property type="entry name" value="Ankyrin repeat"/>
    <property type="match status" value="1"/>
</dbReference>
<gene>
    <name evidence="1" type="ORF">Agub_g8131</name>
</gene>
<dbReference type="EMBL" id="BMAR01000014">
    <property type="protein sequence ID" value="GFR46540.1"/>
    <property type="molecule type" value="Genomic_DNA"/>
</dbReference>
<evidence type="ECO:0000313" key="2">
    <source>
        <dbReference type="Proteomes" id="UP001054857"/>
    </source>
</evidence>
<dbReference type="Gene3D" id="1.25.40.20">
    <property type="entry name" value="Ankyrin repeat-containing domain"/>
    <property type="match status" value="2"/>
</dbReference>
<name>A0AAD3DR62_9CHLO</name>
<keyword evidence="2" id="KW-1185">Reference proteome</keyword>
<dbReference type="GO" id="GO:0071944">
    <property type="term" value="C:cell periphery"/>
    <property type="evidence" value="ECO:0007669"/>
    <property type="project" value="TreeGrafter"/>
</dbReference>
<proteinExistence type="predicted"/>
<dbReference type="GO" id="GO:0016020">
    <property type="term" value="C:membrane"/>
    <property type="evidence" value="ECO:0007669"/>
    <property type="project" value="TreeGrafter"/>
</dbReference>
<accession>A0AAD3DR62</accession>
<sequence length="548" mass="59646">MVDNISRLDRSRHDVQLSNEAAPNASLIWIPDIILRITGFLSRNEIALSIRLVDKTCAALFHGLQYITVRLSEPSPPFAFEQHWGRPGAMRSLARQQRGQLLCLTARSGSIPNLAVAVESAGLLPIALEFEQVLESAAAAGHVDVCQWLLQKGCCNVETAIREAACAGKEAVCECLVMASTADCCAAYRGAALGGHVGLMEWLRQRFHFEPDYYNLSSIPKGCDLATLQHLYNRDMPGDNVPSQKEEVQTAMIANAAGSRMPDWQAKVEWLQQQGCPVTDFITEEAASCPDALERLTWLLQRGFPVGPDTVAAAAAEGNTAAVEYLLAQGVVLVEFVDPRPAIRAGHLDVLKMLAAAGCSMEKREYLCAAVSAGHLLVADWLMEVAGPAFIADLEGSRVGDWAETAFTAGIRSVEQLSWLWGHGCLRDGSALAALASSGSSEELMEWAVGQGCSFTDGNGKCCYTYATAGGHGDMAMLRCLRRLGCPWGPYGKTFAVCLSRWSPLPVLAWLLEEGCPVNWDAVLAEARRFHQGTLAWLLEQRQRQRQR</sequence>
<dbReference type="GO" id="GO:0030149">
    <property type="term" value="P:sphingolipid catabolic process"/>
    <property type="evidence" value="ECO:0007669"/>
    <property type="project" value="TreeGrafter"/>
</dbReference>
<reference evidence="1 2" key="1">
    <citation type="journal article" date="2021" name="Sci. Rep.">
        <title>Genome sequencing of the multicellular alga Astrephomene provides insights into convergent evolution of germ-soma differentiation.</title>
        <authorList>
            <person name="Yamashita S."/>
            <person name="Yamamoto K."/>
            <person name="Matsuzaki R."/>
            <person name="Suzuki S."/>
            <person name="Yamaguchi H."/>
            <person name="Hirooka S."/>
            <person name="Minakuchi Y."/>
            <person name="Miyagishima S."/>
            <person name="Kawachi M."/>
            <person name="Toyoda A."/>
            <person name="Nozaki H."/>
        </authorList>
    </citation>
    <scope>NUCLEOTIDE SEQUENCE [LARGE SCALE GENOMIC DNA]</scope>
    <source>
        <strain evidence="1 2">NIES-4017</strain>
    </source>
</reference>
<evidence type="ECO:0000313" key="1">
    <source>
        <dbReference type="EMBL" id="GFR46540.1"/>
    </source>
</evidence>